<keyword evidence="3" id="KW-1185">Reference proteome</keyword>
<dbReference type="Proteomes" id="UP001363151">
    <property type="component" value="Unassembled WGS sequence"/>
</dbReference>
<gene>
    <name evidence="2" type="ORF">SO694_00115083</name>
</gene>
<dbReference type="EMBL" id="JBBJCI010000214">
    <property type="protein sequence ID" value="KAK7240393.1"/>
    <property type="molecule type" value="Genomic_DNA"/>
</dbReference>
<comment type="caution">
    <text evidence="2">The sequence shown here is derived from an EMBL/GenBank/DDBJ whole genome shotgun (WGS) entry which is preliminary data.</text>
</comment>
<reference evidence="2 3" key="1">
    <citation type="submission" date="2024-03" db="EMBL/GenBank/DDBJ databases">
        <title>Aureococcus anophagefferens CCMP1851 and Kratosvirus quantuckense: Draft genome of a second virus-susceptible host strain in the model system.</title>
        <authorList>
            <person name="Chase E."/>
            <person name="Truchon A.R."/>
            <person name="Schepens W."/>
            <person name="Wilhelm S.W."/>
        </authorList>
    </citation>
    <scope>NUCLEOTIDE SEQUENCE [LARGE SCALE GENOMIC DNA]</scope>
    <source>
        <strain evidence="2 3">CCMP1851</strain>
    </source>
</reference>
<evidence type="ECO:0000256" key="1">
    <source>
        <dbReference type="SAM" id="MobiDB-lite"/>
    </source>
</evidence>
<proteinExistence type="predicted"/>
<evidence type="ECO:0000313" key="3">
    <source>
        <dbReference type="Proteomes" id="UP001363151"/>
    </source>
</evidence>
<sequence length="128" mass="12797">MAADLAQRNLVAAILRAHHGEACAAVGDILLKRCDGHGCVVARAGGAAEPQPGDGGGRSARARRRPATTADADAVLAVPRRARTLAAARGDAGDDAAAVLEHLMDVGVASATPRFASALSTAAARSEP</sequence>
<organism evidence="2 3">
    <name type="scientific">Aureococcus anophagefferens</name>
    <name type="common">Harmful bloom alga</name>
    <dbReference type="NCBI Taxonomy" id="44056"/>
    <lineage>
        <taxon>Eukaryota</taxon>
        <taxon>Sar</taxon>
        <taxon>Stramenopiles</taxon>
        <taxon>Ochrophyta</taxon>
        <taxon>Pelagophyceae</taxon>
        <taxon>Pelagomonadales</taxon>
        <taxon>Pelagomonadaceae</taxon>
        <taxon>Aureococcus</taxon>
    </lineage>
</organism>
<feature type="region of interest" description="Disordered" evidence="1">
    <location>
        <begin position="44"/>
        <end position="71"/>
    </location>
</feature>
<evidence type="ECO:0000313" key="2">
    <source>
        <dbReference type="EMBL" id="KAK7240393.1"/>
    </source>
</evidence>
<accession>A0ABR1FWU7</accession>
<protein>
    <submittedName>
        <fullName evidence="2">Uncharacterized protein</fullName>
    </submittedName>
</protein>
<name>A0ABR1FWU7_AURAN</name>